<sequence length="707" mass="80531">MAGLNFRLFGNCWIEQPCQKGLEAISQYIPSMAALEALPPSETSSEWDWHDAFADLIKEDTSAWERLNAKHTRYFTQPSGSIQSALAVHLINPTFYVEDVNNQEADDPTNPTISLLHDAGLSSSDCILFDSLNVRARTEDMKKFYTDDLWKPHRDFVQKLRTNMWATVEICMGQDAFEDLSKSAILKPFPLWGKFEKVRLWVEVDKDQTSVKRFVVHAYHPAFFPKSKRGPIFDDKFSKPQDLAILMARQLAKLPQAGTPHYFESAFVRGGFAHLSPRAETKRKECEMLAMDAFEKAFPDKCMKIQVARQFKELKIKAEMALIDKMKALEPLIPMQVPSVEILSLEDQEFRRRGRYATISSTVESFRVATIETDRDDDECRDFEDLPDDLQNWIRSQDGLKIRGEPVTTREQLEHVFGLLDTNNTYYEGFSIHDLAVLVGVLLLEKILTNRQTNRSSLKNTEAIPGKPGEVIYRTCSMCKKPFLDDAFPLFLTAVPDFYFIEVIHSTVPGGAGCGQQGCNGWPALMPADPKQRHTRLEMRSIKRVMLAGLNPTWKDALCRTGKDLQSCASSLKIRCCGPGVNGASRCEYQREYVTNSWTIQEPPRVVMPKLMCKIENTEHSFAPVDNNIRYITLANLLKIHKAFLNEGCELSEYPKIAEFIFPTVNTSFKARFKLLKAAQKLSNETSHERKGKTQPDEEPSPKRRKA</sequence>
<protein>
    <submittedName>
        <fullName evidence="2">Uncharacterized protein</fullName>
    </submittedName>
</protein>
<dbReference type="AlphaFoldDB" id="A0A0M8PA06"/>
<gene>
    <name evidence="2" type="ORF">ACN38_g752</name>
</gene>
<dbReference type="Proteomes" id="UP000037696">
    <property type="component" value="Unassembled WGS sequence"/>
</dbReference>
<organism evidence="2 3">
    <name type="scientific">Penicillium nordicum</name>
    <dbReference type="NCBI Taxonomy" id="229535"/>
    <lineage>
        <taxon>Eukaryota</taxon>
        <taxon>Fungi</taxon>
        <taxon>Dikarya</taxon>
        <taxon>Ascomycota</taxon>
        <taxon>Pezizomycotina</taxon>
        <taxon>Eurotiomycetes</taxon>
        <taxon>Eurotiomycetidae</taxon>
        <taxon>Eurotiales</taxon>
        <taxon>Aspergillaceae</taxon>
        <taxon>Penicillium</taxon>
    </lineage>
</organism>
<dbReference type="EMBL" id="LHQQ01000006">
    <property type="protein sequence ID" value="KOS48336.1"/>
    <property type="molecule type" value="Genomic_DNA"/>
</dbReference>
<evidence type="ECO:0000256" key="1">
    <source>
        <dbReference type="SAM" id="MobiDB-lite"/>
    </source>
</evidence>
<dbReference type="OrthoDB" id="5209368at2759"/>
<comment type="caution">
    <text evidence="2">The sequence shown here is derived from an EMBL/GenBank/DDBJ whole genome shotgun (WGS) entry which is preliminary data.</text>
</comment>
<feature type="region of interest" description="Disordered" evidence="1">
    <location>
        <begin position="681"/>
        <end position="707"/>
    </location>
</feature>
<reference evidence="2 3" key="1">
    <citation type="submission" date="2015-08" db="EMBL/GenBank/DDBJ databases">
        <title>Genome sequencing of Penicillium nordicum.</title>
        <authorList>
            <person name="Nguyen H.D."/>
            <person name="Seifert K.A."/>
        </authorList>
    </citation>
    <scope>NUCLEOTIDE SEQUENCE [LARGE SCALE GENOMIC DNA]</scope>
    <source>
        <strain evidence="2 3">DAOMC 185683</strain>
    </source>
</reference>
<dbReference type="STRING" id="229535.A0A0M8PA06"/>
<feature type="compositionally biased region" description="Basic and acidic residues" evidence="1">
    <location>
        <begin position="686"/>
        <end position="707"/>
    </location>
</feature>
<proteinExistence type="predicted"/>
<keyword evidence="3" id="KW-1185">Reference proteome</keyword>
<accession>A0A0M8PA06</accession>
<name>A0A0M8PA06_9EURO</name>
<evidence type="ECO:0000313" key="3">
    <source>
        <dbReference type="Proteomes" id="UP000037696"/>
    </source>
</evidence>
<evidence type="ECO:0000313" key="2">
    <source>
        <dbReference type="EMBL" id="KOS48336.1"/>
    </source>
</evidence>